<gene>
    <name evidence="3" type="ORF">R3Q59_35685</name>
</gene>
<dbReference type="Pfam" id="PF04909">
    <property type="entry name" value="Amidohydro_2"/>
    <property type="match status" value="1"/>
</dbReference>
<dbReference type="InterPro" id="IPR032465">
    <property type="entry name" value="ACMSD"/>
</dbReference>
<evidence type="ECO:0000313" key="4">
    <source>
        <dbReference type="Proteomes" id="UP001185737"/>
    </source>
</evidence>
<dbReference type="PANTHER" id="PTHR21240">
    <property type="entry name" value="2-AMINO-3-CARBOXYLMUCONATE-6-SEMIALDEHYDE DECARBOXYLASE"/>
    <property type="match status" value="1"/>
</dbReference>
<dbReference type="InterPro" id="IPR032466">
    <property type="entry name" value="Metal_Hydrolase"/>
</dbReference>
<proteinExistence type="predicted"/>
<dbReference type="Gene3D" id="3.20.20.140">
    <property type="entry name" value="Metal-dependent hydrolases"/>
    <property type="match status" value="1"/>
</dbReference>
<dbReference type="EMBL" id="JAWLKA010000029">
    <property type="protein sequence ID" value="MDV6285831.1"/>
    <property type="molecule type" value="Genomic_DNA"/>
</dbReference>
<dbReference type="SUPFAM" id="SSF51556">
    <property type="entry name" value="Metallo-dependent hydrolases"/>
    <property type="match status" value="1"/>
</dbReference>
<organism evidence="3 4">
    <name type="scientific">Rhodococcus jostii</name>
    <dbReference type="NCBI Taxonomy" id="132919"/>
    <lineage>
        <taxon>Bacteria</taxon>
        <taxon>Bacillati</taxon>
        <taxon>Actinomycetota</taxon>
        <taxon>Actinomycetes</taxon>
        <taxon>Mycobacteriales</taxon>
        <taxon>Nocardiaceae</taxon>
        <taxon>Rhodococcus</taxon>
    </lineage>
</organism>
<reference evidence="3 4" key="1">
    <citation type="submission" date="2023-10" db="EMBL/GenBank/DDBJ databases">
        <title>Development of a sustainable strategy for remediation of hydrocarbon-contaminated territories based on the waste exchange concept.</title>
        <authorList>
            <person name="Krivoruchko A."/>
        </authorList>
    </citation>
    <scope>NUCLEOTIDE SEQUENCE [LARGE SCALE GENOMIC DNA]</scope>
    <source>
        <strain evidence="3 4">IEGM 60</strain>
    </source>
</reference>
<feature type="domain" description="Amidohydrolase-related" evidence="2">
    <location>
        <begin position="6"/>
        <end position="323"/>
    </location>
</feature>
<dbReference type="Proteomes" id="UP001185737">
    <property type="component" value="Unassembled WGS sequence"/>
</dbReference>
<protein>
    <submittedName>
        <fullName evidence="3">Amidohydrolase family protein</fullName>
    </submittedName>
</protein>
<evidence type="ECO:0000313" key="3">
    <source>
        <dbReference type="EMBL" id="MDV6285831.1"/>
    </source>
</evidence>
<name>A0ABU4CQJ4_RHOJO</name>
<accession>A0ABU4CQJ4</accession>
<evidence type="ECO:0000259" key="2">
    <source>
        <dbReference type="Pfam" id="PF04909"/>
    </source>
</evidence>
<dbReference type="PANTHER" id="PTHR21240:SF28">
    <property type="entry name" value="ISO-OROTATE DECARBOXYLASE (EUROFUNG)"/>
    <property type="match status" value="1"/>
</dbReference>
<evidence type="ECO:0000256" key="1">
    <source>
        <dbReference type="ARBA" id="ARBA00023239"/>
    </source>
</evidence>
<dbReference type="InterPro" id="IPR006680">
    <property type="entry name" value="Amidohydro-rel"/>
</dbReference>
<keyword evidence="1" id="KW-0456">Lyase</keyword>
<sequence>MNQRVVDVHAHAMPLGLLDFLADEGVADLSALDDGIVRIASPVSGVADGAPIPLPRAQFDVIQRLTDMDAMGVSHQLVSLPPFVTSADADDEDLALRIADHGNHALAELTAHAPTRLAALGLVPLGTARAVDVARRCLDELGCAGVAIGSRGLGRETDDAVHEDLWALLSERQVPVFLHPNSVPGGARLRDYWLPQLAGFPMDTVVAVSRLVLGGVLERHPMRIALAHGGGCVPSLTGRLDLGWTRKAVARTTPHPPSTYLRRLYYDSATFSPALLRALVADVGADHVVVGTDYPFDLADLDPVTGVLAAGLGPQDTAAVLAGTVTDWLGTAYPVAW</sequence>
<keyword evidence="4" id="KW-1185">Reference proteome</keyword>
<comment type="caution">
    <text evidence="3">The sequence shown here is derived from an EMBL/GenBank/DDBJ whole genome shotgun (WGS) entry which is preliminary data.</text>
</comment>
<dbReference type="RefSeq" id="WP_317571151.1">
    <property type="nucleotide sequence ID" value="NZ_JAWLKA010000029.1"/>
</dbReference>